<accession>A0AAI9U5G1</accession>
<evidence type="ECO:0000313" key="1">
    <source>
        <dbReference type="EMBL" id="KAK1450755.1"/>
    </source>
</evidence>
<protein>
    <recommendedName>
        <fullName evidence="3">Cell division cycle protein 123</fullName>
    </recommendedName>
</protein>
<gene>
    <name evidence="1" type="ORF">CCUS01_02212</name>
</gene>
<dbReference type="EMBL" id="MPDP01000304">
    <property type="protein sequence ID" value="KAK1450755.1"/>
    <property type="molecule type" value="Genomic_DNA"/>
</dbReference>
<evidence type="ECO:0008006" key="3">
    <source>
        <dbReference type="Google" id="ProtNLM"/>
    </source>
</evidence>
<reference evidence="1" key="1">
    <citation type="submission" date="2016-11" db="EMBL/GenBank/DDBJ databases">
        <title>The genome sequence of Colletotrichum cuscutae.</title>
        <authorList>
            <person name="Baroncelli R."/>
        </authorList>
    </citation>
    <scope>NUCLEOTIDE SEQUENCE</scope>
    <source>
        <strain evidence="1">IMI 304802</strain>
    </source>
</reference>
<comment type="caution">
    <text evidence="1">The sequence shown here is derived from an EMBL/GenBank/DDBJ whole genome shotgun (WGS) entry which is preliminary data.</text>
</comment>
<organism evidence="1 2">
    <name type="scientific">Colletotrichum cuscutae</name>
    <dbReference type="NCBI Taxonomy" id="1209917"/>
    <lineage>
        <taxon>Eukaryota</taxon>
        <taxon>Fungi</taxon>
        <taxon>Dikarya</taxon>
        <taxon>Ascomycota</taxon>
        <taxon>Pezizomycotina</taxon>
        <taxon>Sordariomycetes</taxon>
        <taxon>Hypocreomycetidae</taxon>
        <taxon>Glomerellales</taxon>
        <taxon>Glomerellaceae</taxon>
        <taxon>Colletotrichum</taxon>
        <taxon>Colletotrichum acutatum species complex</taxon>
    </lineage>
</organism>
<name>A0AAI9U5G1_9PEZI</name>
<dbReference type="InterPro" id="IPR009772">
    <property type="entry name" value="CDC123"/>
</dbReference>
<sequence>MASKFVVQWVTSDVYSFALPVADDPFRHHAGANSHNHHTMHPWGDEISVGTKEFDALYAEGNNKYLYHLWYSDQLTPFMATEVLKIETLSAELLAKLGYVLQKMLNSNMRTALGTPEGKFVVASIQSILDDATKVCKDPIFIRLSATSAKDSFANGAPTAKPDPLPPTAEVVLGRLLTSGRVAGRLLALADGVWSEDPGEALVVERWSPEIRLEHELRVFCCKGKVTAVSQDIWWEKKGWRERYSDGLVEAVVDVWNNVKGHIPFDTCTMDVLVTPPSQDSIRWDAKVIEFNGFGPHLNTGSDLFHWTTDASILQGESDEITVRFVDDWENSESDTDTLAVGDLTLSDTTTVEDSEPDWMMLEKEIQEKYADDGKNEARLELLEKNKLPLGGRWCSAY</sequence>
<dbReference type="Pfam" id="PF07065">
    <property type="entry name" value="D123"/>
    <property type="match status" value="1"/>
</dbReference>
<proteinExistence type="predicted"/>
<keyword evidence="2" id="KW-1185">Reference proteome</keyword>
<dbReference type="AlphaFoldDB" id="A0AAI9U5G1"/>
<evidence type="ECO:0000313" key="2">
    <source>
        <dbReference type="Proteomes" id="UP001239213"/>
    </source>
</evidence>
<dbReference type="Proteomes" id="UP001239213">
    <property type="component" value="Unassembled WGS sequence"/>
</dbReference>